<evidence type="ECO:0000313" key="3">
    <source>
        <dbReference type="Proteomes" id="UP000828390"/>
    </source>
</evidence>
<name>A0A9D4QUJ9_DREPO</name>
<protein>
    <submittedName>
        <fullName evidence="2">Uncharacterized protein</fullName>
    </submittedName>
</protein>
<feature type="region of interest" description="Disordered" evidence="1">
    <location>
        <begin position="1"/>
        <end position="50"/>
    </location>
</feature>
<gene>
    <name evidence="2" type="ORF">DPMN_117089</name>
</gene>
<organism evidence="2 3">
    <name type="scientific">Dreissena polymorpha</name>
    <name type="common">Zebra mussel</name>
    <name type="synonym">Mytilus polymorpha</name>
    <dbReference type="NCBI Taxonomy" id="45954"/>
    <lineage>
        <taxon>Eukaryota</taxon>
        <taxon>Metazoa</taxon>
        <taxon>Spiralia</taxon>
        <taxon>Lophotrochozoa</taxon>
        <taxon>Mollusca</taxon>
        <taxon>Bivalvia</taxon>
        <taxon>Autobranchia</taxon>
        <taxon>Heteroconchia</taxon>
        <taxon>Euheterodonta</taxon>
        <taxon>Imparidentia</taxon>
        <taxon>Neoheterodontei</taxon>
        <taxon>Myida</taxon>
        <taxon>Dreissenoidea</taxon>
        <taxon>Dreissenidae</taxon>
        <taxon>Dreissena</taxon>
    </lineage>
</organism>
<evidence type="ECO:0000313" key="2">
    <source>
        <dbReference type="EMBL" id="KAH3843568.1"/>
    </source>
</evidence>
<comment type="caution">
    <text evidence="2">The sequence shown here is derived from an EMBL/GenBank/DDBJ whole genome shotgun (WGS) entry which is preliminary data.</text>
</comment>
<sequence>MNSSRKEKENMTSSVAKIAPSGSSAAPCTQKIFASSTRSARSASSSITTS</sequence>
<reference evidence="2" key="1">
    <citation type="journal article" date="2019" name="bioRxiv">
        <title>The Genome of the Zebra Mussel, Dreissena polymorpha: A Resource for Invasive Species Research.</title>
        <authorList>
            <person name="McCartney M.A."/>
            <person name="Auch B."/>
            <person name="Kono T."/>
            <person name="Mallez S."/>
            <person name="Zhang Y."/>
            <person name="Obille A."/>
            <person name="Becker A."/>
            <person name="Abrahante J.E."/>
            <person name="Garbe J."/>
            <person name="Badalamenti J.P."/>
            <person name="Herman A."/>
            <person name="Mangelson H."/>
            <person name="Liachko I."/>
            <person name="Sullivan S."/>
            <person name="Sone E.D."/>
            <person name="Koren S."/>
            <person name="Silverstein K.A.T."/>
            <person name="Beckman K.B."/>
            <person name="Gohl D.M."/>
        </authorList>
    </citation>
    <scope>NUCLEOTIDE SEQUENCE</scope>
    <source>
        <strain evidence="2">Duluth1</strain>
        <tissue evidence="2">Whole animal</tissue>
    </source>
</reference>
<feature type="compositionally biased region" description="Basic and acidic residues" evidence="1">
    <location>
        <begin position="1"/>
        <end position="10"/>
    </location>
</feature>
<accession>A0A9D4QUJ9</accession>
<proteinExistence type="predicted"/>
<dbReference type="Proteomes" id="UP000828390">
    <property type="component" value="Unassembled WGS sequence"/>
</dbReference>
<feature type="compositionally biased region" description="Polar residues" evidence="1">
    <location>
        <begin position="11"/>
        <end position="27"/>
    </location>
</feature>
<evidence type="ECO:0000256" key="1">
    <source>
        <dbReference type="SAM" id="MobiDB-lite"/>
    </source>
</evidence>
<dbReference type="EMBL" id="JAIWYP010000004">
    <property type="protein sequence ID" value="KAH3843568.1"/>
    <property type="molecule type" value="Genomic_DNA"/>
</dbReference>
<reference evidence="2" key="2">
    <citation type="submission" date="2020-11" db="EMBL/GenBank/DDBJ databases">
        <authorList>
            <person name="McCartney M.A."/>
            <person name="Auch B."/>
            <person name="Kono T."/>
            <person name="Mallez S."/>
            <person name="Becker A."/>
            <person name="Gohl D.M."/>
            <person name="Silverstein K.A.T."/>
            <person name="Koren S."/>
            <person name="Bechman K.B."/>
            <person name="Herman A."/>
            <person name="Abrahante J.E."/>
            <person name="Garbe J."/>
        </authorList>
    </citation>
    <scope>NUCLEOTIDE SEQUENCE</scope>
    <source>
        <strain evidence="2">Duluth1</strain>
        <tissue evidence="2">Whole animal</tissue>
    </source>
</reference>
<feature type="compositionally biased region" description="Low complexity" evidence="1">
    <location>
        <begin position="34"/>
        <end position="50"/>
    </location>
</feature>
<keyword evidence="3" id="KW-1185">Reference proteome</keyword>
<dbReference type="AlphaFoldDB" id="A0A9D4QUJ9"/>